<dbReference type="RefSeq" id="WP_057795160.1">
    <property type="nucleotide sequence ID" value="NZ_CAXIBE010000002.1"/>
</dbReference>
<dbReference type="Proteomes" id="UP000056750">
    <property type="component" value="Chromosome"/>
</dbReference>
<sequence length="160" mass="18166">MLHYLDYTPELAPHFDRINREWITKMFRLESVDEAVIGNPQRNIIDKGGYIWFAEHPDFGIVGTCALMKKGEGVFELTKMGVVSEARGLKVGEGLLQYVLNNAPAIAFNTLFLLTNKKCEAAIHLYKKNGFVHCEEIMQKFGCSYERCDVAMHYKGNATN</sequence>
<dbReference type="Pfam" id="PF13508">
    <property type="entry name" value="Acetyltransf_7"/>
    <property type="match status" value="1"/>
</dbReference>
<reference evidence="3 4" key="1">
    <citation type="submission" date="2015-12" db="EMBL/GenBank/DDBJ databases">
        <title>Intraspecies pangenome expansion in the marine bacterium Alteromonas.</title>
        <authorList>
            <person name="Lopez-Perez M."/>
            <person name="Rodriguez-Valera F."/>
        </authorList>
    </citation>
    <scope>NUCLEOTIDE SEQUENCE [LARGE SCALE GENOMIC DNA]</scope>
    <source>
        <strain evidence="3 4">LMG 21861</strain>
    </source>
</reference>
<dbReference type="PANTHER" id="PTHR13947:SF37">
    <property type="entry name" value="LD18367P"/>
    <property type="match status" value="1"/>
</dbReference>
<proteinExistence type="predicted"/>
<dbReference type="PANTHER" id="PTHR13947">
    <property type="entry name" value="GNAT FAMILY N-ACETYLTRANSFERASE"/>
    <property type="match status" value="1"/>
</dbReference>
<dbReference type="EMBL" id="CP013926">
    <property type="protein sequence ID" value="AMJ76153.1"/>
    <property type="molecule type" value="Genomic_DNA"/>
</dbReference>
<accession>A0ABN4LQS8</accession>
<evidence type="ECO:0000259" key="2">
    <source>
        <dbReference type="PROSITE" id="PS51186"/>
    </source>
</evidence>
<protein>
    <submittedName>
        <fullName evidence="3">MarR family transcriptional regulator</fullName>
    </submittedName>
</protein>
<evidence type="ECO:0000313" key="4">
    <source>
        <dbReference type="Proteomes" id="UP000056750"/>
    </source>
</evidence>
<dbReference type="InterPro" id="IPR050769">
    <property type="entry name" value="NAT_camello-type"/>
</dbReference>
<name>A0ABN4LQS8_9ALTE</name>
<feature type="domain" description="N-acetyltransferase" evidence="2">
    <location>
        <begin position="2"/>
        <end position="157"/>
    </location>
</feature>
<evidence type="ECO:0000256" key="1">
    <source>
        <dbReference type="ARBA" id="ARBA00022679"/>
    </source>
</evidence>
<dbReference type="PROSITE" id="PS51186">
    <property type="entry name" value="GNAT"/>
    <property type="match status" value="1"/>
</dbReference>
<dbReference type="InterPro" id="IPR016181">
    <property type="entry name" value="Acyl_CoA_acyltransferase"/>
</dbReference>
<dbReference type="CDD" id="cd04301">
    <property type="entry name" value="NAT_SF"/>
    <property type="match status" value="1"/>
</dbReference>
<keyword evidence="1" id="KW-0808">Transferase</keyword>
<dbReference type="Gene3D" id="3.40.630.30">
    <property type="match status" value="1"/>
</dbReference>
<evidence type="ECO:0000313" key="3">
    <source>
        <dbReference type="EMBL" id="AMJ76153.1"/>
    </source>
</evidence>
<dbReference type="SUPFAM" id="SSF55729">
    <property type="entry name" value="Acyl-CoA N-acyltransferases (Nat)"/>
    <property type="match status" value="1"/>
</dbReference>
<gene>
    <name evidence="3" type="ORF">AVL57_20600</name>
</gene>
<dbReference type="InterPro" id="IPR000182">
    <property type="entry name" value="GNAT_dom"/>
</dbReference>
<keyword evidence="4" id="KW-1185">Reference proteome</keyword>
<organism evidence="3 4">
    <name type="scientific">Alteromonas stellipolaris</name>
    <dbReference type="NCBI Taxonomy" id="233316"/>
    <lineage>
        <taxon>Bacteria</taxon>
        <taxon>Pseudomonadati</taxon>
        <taxon>Pseudomonadota</taxon>
        <taxon>Gammaproteobacteria</taxon>
        <taxon>Alteromonadales</taxon>
        <taxon>Alteromonadaceae</taxon>
        <taxon>Alteromonas/Salinimonas group</taxon>
        <taxon>Alteromonas</taxon>
    </lineage>
</organism>